<dbReference type="EMBL" id="AP028955">
    <property type="protein sequence ID" value="BET37860.1"/>
    <property type="molecule type" value="Genomic_DNA"/>
</dbReference>
<name>A0ABN7BU70_9MOLU</name>
<dbReference type="Proteomes" id="UP001473424">
    <property type="component" value="Chromosome"/>
</dbReference>
<protein>
    <recommendedName>
        <fullName evidence="3">BspA family leucine-rich repeat surface protein</fullName>
    </recommendedName>
</protein>
<dbReference type="RefSeq" id="WP_353306630.1">
    <property type="nucleotide sequence ID" value="NZ_AP028955.1"/>
</dbReference>
<sequence>MSIDKNGKQITTNERDLSNINSKEIVQIGFYKNDQGEIQVVNMPRTIEKLPNQLPSEFTSLQFMFIFCETFNQDISFWDTSHVKNMNWMFHGAISRLFKNLCIFLQSY</sequence>
<evidence type="ECO:0008006" key="3">
    <source>
        <dbReference type="Google" id="ProtNLM"/>
    </source>
</evidence>
<accession>A0ABN7BU70</accession>
<evidence type="ECO:0000313" key="2">
    <source>
        <dbReference type="Proteomes" id="UP001473424"/>
    </source>
</evidence>
<keyword evidence="2" id="KW-1185">Reference proteome</keyword>
<gene>
    <name evidence="1" type="ORF">SAP269_04490</name>
</gene>
<reference evidence="2" key="1">
    <citation type="journal article" date="2024" name="FEMS Microbiol. Lett.">
        <title>Genomic insights into Spiroplasma endosymbionts that induce male-killing and protective phenotypes in the pea aphid.</title>
        <authorList>
            <person name="Arai H."/>
            <person name="Legeai F."/>
            <person name="Kageyama D."/>
            <person name="Sugio A."/>
            <person name="Simon J.C."/>
        </authorList>
    </citation>
    <scope>NUCLEOTIDE SEQUENCE [LARGE SCALE GENOMIC DNA]</scope>
    <source>
        <strain evidence="2">sAp269</strain>
    </source>
</reference>
<organism evidence="1 2">
    <name type="scientific">Spiroplasma ixodetis</name>
    <dbReference type="NCBI Taxonomy" id="2141"/>
    <lineage>
        <taxon>Bacteria</taxon>
        <taxon>Bacillati</taxon>
        <taxon>Mycoplasmatota</taxon>
        <taxon>Mollicutes</taxon>
        <taxon>Entomoplasmatales</taxon>
        <taxon>Spiroplasmataceae</taxon>
        <taxon>Spiroplasma</taxon>
    </lineage>
</organism>
<evidence type="ECO:0000313" key="1">
    <source>
        <dbReference type="EMBL" id="BET37860.1"/>
    </source>
</evidence>
<proteinExistence type="predicted"/>
<dbReference type="InterPro" id="IPR005046">
    <property type="entry name" value="DUF285"/>
</dbReference>
<dbReference type="Pfam" id="PF03382">
    <property type="entry name" value="DUF285"/>
    <property type="match status" value="1"/>
</dbReference>